<feature type="compositionally biased region" description="Low complexity" evidence="8">
    <location>
        <begin position="642"/>
        <end position="672"/>
    </location>
</feature>
<dbReference type="CDD" id="cd00130">
    <property type="entry name" value="PAS"/>
    <property type="match status" value="1"/>
</dbReference>
<dbReference type="Gene3D" id="3.30.450.20">
    <property type="entry name" value="PAS domain"/>
    <property type="match status" value="1"/>
</dbReference>
<protein>
    <recommendedName>
        <fullName evidence="14">Adenylate and Guanylate cyclase catalytic domain containing protein</fullName>
    </recommendedName>
</protein>
<comment type="caution">
    <text evidence="12">The sequence shown here is derived from an EMBL/GenBank/DDBJ whole genome shotgun (WGS) entry which is preliminary data.</text>
</comment>
<dbReference type="PANTHER" id="PTHR11920:SF335">
    <property type="entry name" value="GUANYLATE CYCLASE"/>
    <property type="match status" value="1"/>
</dbReference>
<evidence type="ECO:0000256" key="6">
    <source>
        <dbReference type="ARBA" id="ARBA00023239"/>
    </source>
</evidence>
<feature type="transmembrane region" description="Helical" evidence="9">
    <location>
        <begin position="1240"/>
        <end position="1262"/>
    </location>
</feature>
<sequence>MKSTVESSAISRSQSEVNSEKGKSHLIQATTKFDSFFHVYDQVCNKSRLPSFVYFFSAFYLYFQIFFSSLYPFNKYWITVNQDREQYTANSKIIQAFSILEYIAWLFRVEDRKLDSSLDETNGQTDLKITAILICCVFCYSLLSIGAEMLGAFRLHTVKKLSFYNLRLGFTLMAPLLLLPIAAFFGVAIRNLALGGSKISILYLFFGGLMFFICTVYSYVGQIFLNQSTNFQITCLSSFSMKIPLLLPVVSSFTILLQGVFSFFDNWTTIIIQIAHIVIGAFFLSQVVYMVYHSKLGNIMLIGIILTTWFNDIIFIFLYFMTPPSKYNDDKSVHDGFVFYYSAGFILPIFSFIISHIISYLFVTIRTNKVLKELTQLSNEIESINELPNNNNNNNNDRSPLEELFHDSKLFKNEQMALMSIHYSFLNCLPLFYKWSAINYTLSLYPSTDAQMQIVHYLSFFPGASRKMNNVLSAVTKKRDLNYHQRFLIFQIYRIKTMRQSSVSPDANHKLAELKNLTAQAFENIYSFWNTKTANVNYLEMISNENLKLDNKWDEAIREFPNHQKFCEEYCTYLVECQMDLKRALVMRHRSNLMEMGRNFTIDVPFISLARNIPNYLEYGIVDCQGNFVNKHREQLNASANGTSSDHSASATSSARSGSMGSNNSDSGFSSNSSMLSNYKLDPEFEESIGRQLFKQAALRLEMNRSLSERHSYVTSLLLFAAFVILLTGFAIFTGLYIYIDNYITDKNDSMYYLNLASKTRFNLDLSILGTTLKFAYYSNRFSKIDLFNSLDTKDDHLRKKDKNNNTIVDAYDADMFNIDDQISENLIHRSIKSARVAFNQLLIDLYLKGQNTKENLYEFGHVLMYSEVPFYSCFEGIPGKTRNLTLKELYVYMFLIVEQSAAKVVSEGTWFSSDEICEIFANQPGLETSTLKLFTTLMQHEVDLCDFEDKYINSFTFVFPFVPFILYLIPLIVLTRLFIIDSNKITNILLNVSQEAKEEAKKPILRDSSIEIDQQTEKKTKNTQYIILFIIVIILCATSALLLYFMLSETKELNDDVKKMGRWNLLASIRMANSIETMSYTLTAVILNGSSSLNLSSSPEIVTTRKNMIKLARESIVKLQDSNEALLQGNDVAVPSTGFDEQLDMINTNPSCDVINNNETDMHYNYRCASASQGVNLFISMVELIIDDIEKTGGNFDTEMIIHSLHLMNRHLLERLEQAVDRINTINLEICKTLENKLIAIYVCGLVVTLIAFITALIFYAKSIFVYNVAMFLAQRLPPLTFFSNKKLHNFILDRKESKEESEMSTSQSVIFMSLDAIVCTNTSGVVEIINPAVTEILGYTPDQMLGQSISNFFASLNEGEEQQQNQEKQTTKPEENDQEENKQQEKIQLSDSERITNQLELMKNGQSALVFEEHYSCLTDDDQVMPCGVTILAMTEHDSNNVESFVFILRDETQLMQQQKEAEAAKAQSENLLFQILPRDIVARLNSGEKDISFTVQSASIIFTDVVKFSEYASGLSPQEIMGSLSTMFAAFDVSAKKYDLITKIKLIGDIYMAAAGLFADENVTPKDHASQIIYFGLDCLVELEEVNIKLNANLQLRVGANTGGPLLAGVLGTDKPVFDIIGDPINVAARLQTTDVPGKIQIPKSTYDLICEEDFKIEERGEVFLKGKGKSMAYLISPNVNNNNLLDPSSSVPLF</sequence>
<evidence type="ECO:0000259" key="10">
    <source>
        <dbReference type="PROSITE" id="PS50112"/>
    </source>
</evidence>
<dbReference type="Proteomes" id="UP001470230">
    <property type="component" value="Unassembled WGS sequence"/>
</dbReference>
<dbReference type="InterPro" id="IPR001054">
    <property type="entry name" value="A/G_cyclase"/>
</dbReference>
<keyword evidence="13" id="KW-1185">Reference proteome</keyword>
<feature type="transmembrane region" description="Helical" evidence="9">
    <location>
        <begin position="958"/>
        <end position="980"/>
    </location>
</feature>
<evidence type="ECO:0000256" key="9">
    <source>
        <dbReference type="SAM" id="Phobius"/>
    </source>
</evidence>
<evidence type="ECO:0008006" key="14">
    <source>
        <dbReference type="Google" id="ProtNLM"/>
    </source>
</evidence>
<dbReference type="SUPFAM" id="SSF55785">
    <property type="entry name" value="PYP-like sensor domain (PAS domain)"/>
    <property type="match status" value="1"/>
</dbReference>
<feature type="transmembrane region" description="Helical" evidence="9">
    <location>
        <begin position="1068"/>
        <end position="1088"/>
    </location>
</feature>
<evidence type="ECO:0000256" key="5">
    <source>
        <dbReference type="ARBA" id="ARBA00023136"/>
    </source>
</evidence>
<evidence type="ECO:0000313" key="12">
    <source>
        <dbReference type="EMBL" id="KAK8897716.1"/>
    </source>
</evidence>
<feature type="transmembrane region" description="Helical" evidence="9">
    <location>
        <begin position="270"/>
        <end position="292"/>
    </location>
</feature>
<name>A0ABR2L2Z2_9EUKA</name>
<feature type="domain" description="PAS" evidence="10">
    <location>
        <begin position="1317"/>
        <end position="1350"/>
    </location>
</feature>
<evidence type="ECO:0000256" key="8">
    <source>
        <dbReference type="SAM" id="MobiDB-lite"/>
    </source>
</evidence>
<evidence type="ECO:0000256" key="3">
    <source>
        <dbReference type="ARBA" id="ARBA00022741"/>
    </source>
</evidence>
<keyword evidence="6" id="KW-0456">Lyase</keyword>
<dbReference type="SUPFAM" id="SSF55073">
    <property type="entry name" value="Nucleotide cyclase"/>
    <property type="match status" value="1"/>
</dbReference>
<feature type="transmembrane region" description="Helical" evidence="9">
    <location>
        <begin position="52"/>
        <end position="73"/>
    </location>
</feature>
<dbReference type="InterPro" id="IPR050401">
    <property type="entry name" value="Cyclic_nucleotide_synthase"/>
</dbReference>
<organism evidence="12 13">
    <name type="scientific">Tritrichomonas musculus</name>
    <dbReference type="NCBI Taxonomy" id="1915356"/>
    <lineage>
        <taxon>Eukaryota</taxon>
        <taxon>Metamonada</taxon>
        <taxon>Parabasalia</taxon>
        <taxon>Tritrichomonadida</taxon>
        <taxon>Tritrichomonadidae</taxon>
        <taxon>Tritrichomonas</taxon>
    </lineage>
</organism>
<evidence type="ECO:0000256" key="7">
    <source>
        <dbReference type="SAM" id="Coils"/>
    </source>
</evidence>
<feature type="transmembrane region" description="Helical" evidence="9">
    <location>
        <begin position="168"/>
        <end position="189"/>
    </location>
</feature>
<evidence type="ECO:0000313" key="13">
    <source>
        <dbReference type="Proteomes" id="UP001470230"/>
    </source>
</evidence>
<feature type="region of interest" description="Disordered" evidence="8">
    <location>
        <begin position="1360"/>
        <end position="1393"/>
    </location>
</feature>
<dbReference type="CDD" id="cd07302">
    <property type="entry name" value="CHD"/>
    <property type="match status" value="1"/>
</dbReference>
<feature type="transmembrane region" description="Helical" evidence="9">
    <location>
        <begin position="201"/>
        <end position="225"/>
    </location>
</feature>
<dbReference type="SMART" id="SM00091">
    <property type="entry name" value="PAS"/>
    <property type="match status" value="1"/>
</dbReference>
<keyword evidence="3" id="KW-0547">Nucleotide-binding</keyword>
<reference evidence="12 13" key="1">
    <citation type="submission" date="2024-04" db="EMBL/GenBank/DDBJ databases">
        <title>Tritrichomonas musculus Genome.</title>
        <authorList>
            <person name="Alves-Ferreira E."/>
            <person name="Grigg M."/>
            <person name="Lorenzi H."/>
            <person name="Galac M."/>
        </authorList>
    </citation>
    <scope>NUCLEOTIDE SEQUENCE [LARGE SCALE GENOMIC DNA]</scope>
    <source>
        <strain evidence="12 13">EAF2021</strain>
    </source>
</reference>
<dbReference type="InterPro" id="IPR000014">
    <property type="entry name" value="PAS"/>
</dbReference>
<dbReference type="InterPro" id="IPR029787">
    <property type="entry name" value="Nucleotide_cyclase"/>
</dbReference>
<dbReference type="PROSITE" id="PS50125">
    <property type="entry name" value="GUANYLATE_CYCLASE_2"/>
    <property type="match status" value="1"/>
</dbReference>
<dbReference type="SMART" id="SM00044">
    <property type="entry name" value="CYCc"/>
    <property type="match status" value="1"/>
</dbReference>
<keyword evidence="5 9" id="KW-0472">Membrane</keyword>
<evidence type="ECO:0000256" key="1">
    <source>
        <dbReference type="ARBA" id="ARBA00004370"/>
    </source>
</evidence>
<accession>A0ABR2L2Z2</accession>
<dbReference type="InterPro" id="IPR035965">
    <property type="entry name" value="PAS-like_dom_sf"/>
</dbReference>
<feature type="region of interest" description="Disordered" evidence="8">
    <location>
        <begin position="639"/>
        <end position="672"/>
    </location>
</feature>
<dbReference type="Pfam" id="PF13426">
    <property type="entry name" value="PAS_9"/>
    <property type="match status" value="1"/>
</dbReference>
<dbReference type="Gene3D" id="3.30.70.1230">
    <property type="entry name" value="Nucleotide cyclase"/>
    <property type="match status" value="1"/>
</dbReference>
<feature type="transmembrane region" description="Helical" evidence="9">
    <location>
        <begin position="299"/>
        <end position="320"/>
    </location>
</feature>
<keyword evidence="7" id="KW-0175">Coiled coil</keyword>
<evidence type="ECO:0000259" key="11">
    <source>
        <dbReference type="PROSITE" id="PS50125"/>
    </source>
</evidence>
<proteinExistence type="predicted"/>
<evidence type="ECO:0000256" key="4">
    <source>
        <dbReference type="ARBA" id="ARBA00022989"/>
    </source>
</evidence>
<feature type="transmembrane region" description="Helical" evidence="9">
    <location>
        <begin position="93"/>
        <end position="109"/>
    </location>
</feature>
<evidence type="ECO:0000256" key="2">
    <source>
        <dbReference type="ARBA" id="ARBA00022692"/>
    </source>
</evidence>
<gene>
    <name evidence="12" type="ORF">M9Y10_015681</name>
</gene>
<dbReference type="PANTHER" id="PTHR11920">
    <property type="entry name" value="GUANYLYL CYCLASE"/>
    <property type="match status" value="1"/>
</dbReference>
<keyword evidence="2 9" id="KW-0812">Transmembrane</keyword>
<feature type="transmembrane region" description="Helical" evidence="9">
    <location>
        <begin position="129"/>
        <end position="147"/>
    </location>
</feature>
<feature type="domain" description="Guanylate cyclase" evidence="11">
    <location>
        <begin position="1502"/>
        <end position="1635"/>
    </location>
</feature>
<feature type="transmembrane region" description="Helical" evidence="9">
    <location>
        <begin position="1026"/>
        <end position="1048"/>
    </location>
</feature>
<feature type="compositionally biased region" description="Basic and acidic residues" evidence="8">
    <location>
        <begin position="1371"/>
        <end position="1387"/>
    </location>
</feature>
<feature type="transmembrane region" description="Helical" evidence="9">
    <location>
        <begin position="713"/>
        <end position="740"/>
    </location>
</feature>
<dbReference type="Pfam" id="PF00211">
    <property type="entry name" value="Guanylate_cyc"/>
    <property type="match status" value="1"/>
</dbReference>
<dbReference type="PROSITE" id="PS50112">
    <property type="entry name" value="PAS"/>
    <property type="match status" value="1"/>
</dbReference>
<dbReference type="NCBIfam" id="TIGR00229">
    <property type="entry name" value="sensory_box"/>
    <property type="match status" value="1"/>
</dbReference>
<comment type="subcellular location">
    <subcellularLocation>
        <location evidence="1">Membrane</location>
    </subcellularLocation>
</comment>
<feature type="coiled-coil region" evidence="7">
    <location>
        <begin position="1450"/>
        <end position="1477"/>
    </location>
</feature>
<keyword evidence="4 9" id="KW-1133">Transmembrane helix</keyword>
<feature type="transmembrane region" description="Helical" evidence="9">
    <location>
        <begin position="340"/>
        <end position="363"/>
    </location>
</feature>
<dbReference type="EMBL" id="JAPFFF010000002">
    <property type="protein sequence ID" value="KAK8897716.1"/>
    <property type="molecule type" value="Genomic_DNA"/>
</dbReference>